<dbReference type="OMA" id="HEWAHAG"/>
<name>A0A5F7ZCF9_MACMU</name>
<dbReference type="VEuPathDB" id="HostDB:ENSMMUG00000053750"/>
<accession>A0A5F7ZCF9</accession>
<protein>
    <submittedName>
        <fullName evidence="2">Uncharacterized protein</fullName>
    </submittedName>
</protein>
<dbReference type="AlphaFoldDB" id="A0A5F7ZCF9"/>
<evidence type="ECO:0000313" key="2">
    <source>
        <dbReference type="Ensembl" id="ENSMMUP00000062861.1"/>
    </source>
</evidence>
<dbReference type="Ensembl" id="ENSMMUT00000106512.1">
    <property type="protein sequence ID" value="ENSMMUP00000062861.1"/>
    <property type="gene ID" value="ENSMMUG00000053750.1"/>
</dbReference>
<feature type="compositionally biased region" description="Gly residues" evidence="1">
    <location>
        <begin position="255"/>
        <end position="264"/>
    </location>
</feature>
<feature type="compositionally biased region" description="Polar residues" evidence="1">
    <location>
        <begin position="156"/>
        <end position="169"/>
    </location>
</feature>
<feature type="region of interest" description="Disordered" evidence="1">
    <location>
        <begin position="1"/>
        <end position="184"/>
    </location>
</feature>
<keyword evidence="3" id="KW-1185">Reference proteome</keyword>
<reference evidence="2" key="2">
    <citation type="submission" date="2025-08" db="UniProtKB">
        <authorList>
            <consortium name="Ensembl"/>
        </authorList>
    </citation>
    <scope>IDENTIFICATION</scope>
    <source>
        <strain evidence="2">17573</strain>
    </source>
</reference>
<reference evidence="2" key="1">
    <citation type="submission" date="2019-01" db="EMBL/GenBank/DDBJ databases">
        <authorList>
            <person name="Graves T."/>
            <person name="Eichler E.E."/>
            <person name="Wilson R.K."/>
        </authorList>
    </citation>
    <scope>NUCLEOTIDE SEQUENCE [LARGE SCALE GENOMIC DNA]</scope>
    <source>
        <strain evidence="2">17573</strain>
    </source>
</reference>
<reference evidence="2" key="3">
    <citation type="submission" date="2025-09" db="UniProtKB">
        <authorList>
            <consortium name="Ensembl"/>
        </authorList>
    </citation>
    <scope>IDENTIFICATION</scope>
    <source>
        <strain evidence="2">17573</strain>
    </source>
</reference>
<feature type="region of interest" description="Disordered" evidence="1">
    <location>
        <begin position="197"/>
        <end position="311"/>
    </location>
</feature>
<organism evidence="2 3">
    <name type="scientific">Macaca mulatta</name>
    <name type="common">Rhesus macaque</name>
    <dbReference type="NCBI Taxonomy" id="9544"/>
    <lineage>
        <taxon>Eukaryota</taxon>
        <taxon>Metazoa</taxon>
        <taxon>Chordata</taxon>
        <taxon>Craniata</taxon>
        <taxon>Vertebrata</taxon>
        <taxon>Euteleostomi</taxon>
        <taxon>Mammalia</taxon>
        <taxon>Eutheria</taxon>
        <taxon>Euarchontoglires</taxon>
        <taxon>Primates</taxon>
        <taxon>Haplorrhini</taxon>
        <taxon>Catarrhini</taxon>
        <taxon>Cercopithecidae</taxon>
        <taxon>Cercopithecinae</taxon>
        <taxon>Macaca</taxon>
    </lineage>
</organism>
<dbReference type="Bgee" id="ENSMMUG00000053750">
    <property type="expression patterns" value="Expressed in cortex of kidney and 12 other cell types or tissues"/>
</dbReference>
<proteinExistence type="predicted"/>
<evidence type="ECO:0000313" key="3">
    <source>
        <dbReference type="Proteomes" id="UP000006718"/>
    </source>
</evidence>
<sequence>GGRGGRRSLPLAVTRTPPHEWAHAGPPLPHAGTSHAAGDRAEASARVHAVPSAADAGSRGAVGTGPNRRATGTPPRAHAVPQQARSPQCRPRPRQSPGARTPDPDLGPCGAQLGAATPGAETPARSGDPVARRAVSPQAAASQRSLLAAAPGPTEAQLSSRQSHCSLNNGAPGRGRRRRFSPCSPLRIRLGSRSCSWRKAAAGKHTAQVHTAPPAARRPPPRPQRSRAPRTRPPANGKPAARRERGLEEQREVGRGGAGTGRAGYRGRTGPKSWPDPGLLEDPAQRPPGVCSTGRAHLKPRTQAFRAESERQACFTKRETEVQGIGLPAD</sequence>
<evidence type="ECO:0000256" key="1">
    <source>
        <dbReference type="SAM" id="MobiDB-lite"/>
    </source>
</evidence>
<dbReference type="Proteomes" id="UP000006718">
    <property type="component" value="Unassembled WGS sequence"/>
</dbReference>
<feature type="compositionally biased region" description="Low complexity" evidence="1">
    <location>
        <begin position="137"/>
        <end position="151"/>
    </location>
</feature>
<dbReference type="InParanoid" id="A0A5F7ZCF9"/>
<feature type="compositionally biased region" description="Basic and acidic residues" evidence="1">
    <location>
        <begin position="241"/>
        <end position="254"/>
    </location>
</feature>
<dbReference type="GeneTree" id="ENSGT00530000066358"/>